<protein>
    <recommendedName>
        <fullName evidence="1">FlgD/Vpr Ig-like domain-containing protein</fullName>
    </recommendedName>
</protein>
<evidence type="ECO:0000259" key="1">
    <source>
        <dbReference type="Pfam" id="PF13860"/>
    </source>
</evidence>
<feature type="domain" description="FlgD/Vpr Ig-like" evidence="1">
    <location>
        <begin position="525"/>
        <end position="586"/>
    </location>
</feature>
<dbReference type="EMBL" id="UINC01002663">
    <property type="protein sequence ID" value="SUZ99050.1"/>
    <property type="molecule type" value="Genomic_DNA"/>
</dbReference>
<dbReference type="Pfam" id="PF13860">
    <property type="entry name" value="FlgD_ig"/>
    <property type="match status" value="1"/>
</dbReference>
<dbReference type="InterPro" id="IPR011050">
    <property type="entry name" value="Pectin_lyase_fold/virulence"/>
</dbReference>
<organism evidence="2">
    <name type="scientific">marine metagenome</name>
    <dbReference type="NCBI Taxonomy" id="408172"/>
    <lineage>
        <taxon>unclassified sequences</taxon>
        <taxon>metagenomes</taxon>
        <taxon>ecological metagenomes</taxon>
    </lineage>
</organism>
<sequence length="598" mass="65736">MLKLVLVRIALIACIIVPVSGLAQDTLSIPWSATPGNLETTIVADTTATGEQAHAVYLLDANKVYLQRTEINVNSSINITGQTPGANEFPATIQPIPGADGLSGFTGWPNGNFQVYGDGATLTLRNLILNGASIDQGFNLGSVVTARGDLQKIVIDNTVASDYVTFIFSTFGTSTDFHFVNSVAKAFTNGPGGQYFGGLTWGGGSWMGTIDTLIVENSTIHNVIGEAIVVYSQVDYGLVNQSTFANIVMGVVWYRGQNNMTVSNNLFYNTKAHGQSTYDVSGWGVWHPGGQGQMSVMPDWTHADSTVMVAGDLVNHMNRYIYYHHNVWWHDEHLTGFMQNTQPWSWEVTTVTYDTLTDGTVDTVNTVSTVGDTMLAYQDQSKWIDDSTAVTLAQNRGVKELSNINSDPMINLDTNYIVTQLARTWDFRDNLKSDTPPFNTQWWQYEHDSVSANNNGRTNVEWPMHIDMSYSPTSAAATASWSGGPVGDPRWMSAYFTGIDDAISIPKEFTLKQNYPNPFNPTTDISFTLEQATDVTLTIYNMLGQQVRVLVNESRQAGLHTIRWNGRSNMGQAVSAGIYLYTLTNGTKSITKKMALMK</sequence>
<proteinExistence type="predicted"/>
<evidence type="ECO:0000313" key="2">
    <source>
        <dbReference type="EMBL" id="SUZ99050.1"/>
    </source>
</evidence>
<dbReference type="SUPFAM" id="SSF51126">
    <property type="entry name" value="Pectin lyase-like"/>
    <property type="match status" value="1"/>
</dbReference>
<dbReference type="InterPro" id="IPR026444">
    <property type="entry name" value="Secre_tail"/>
</dbReference>
<name>A0A381S4Q6_9ZZZZ</name>
<dbReference type="NCBIfam" id="TIGR04183">
    <property type="entry name" value="Por_Secre_tail"/>
    <property type="match status" value="1"/>
</dbReference>
<dbReference type="AlphaFoldDB" id="A0A381S4Q6"/>
<dbReference type="InterPro" id="IPR025965">
    <property type="entry name" value="FlgD/Vpr_Ig-like"/>
</dbReference>
<gene>
    <name evidence="2" type="ORF">METZ01_LOCUS51904</name>
</gene>
<accession>A0A381S4Q6</accession>
<reference evidence="2" key="1">
    <citation type="submission" date="2018-05" db="EMBL/GenBank/DDBJ databases">
        <authorList>
            <person name="Lanie J.A."/>
            <person name="Ng W.-L."/>
            <person name="Kazmierczak K.M."/>
            <person name="Andrzejewski T.M."/>
            <person name="Davidsen T.M."/>
            <person name="Wayne K.J."/>
            <person name="Tettelin H."/>
            <person name="Glass J.I."/>
            <person name="Rusch D."/>
            <person name="Podicherti R."/>
            <person name="Tsui H.-C.T."/>
            <person name="Winkler M.E."/>
        </authorList>
    </citation>
    <scope>NUCLEOTIDE SEQUENCE</scope>
</reference>
<dbReference type="Gene3D" id="2.60.40.4070">
    <property type="match status" value="1"/>
</dbReference>